<feature type="transmembrane region" description="Helical" evidence="9">
    <location>
        <begin position="102"/>
        <end position="119"/>
    </location>
</feature>
<evidence type="ECO:0000256" key="1">
    <source>
        <dbReference type="ARBA" id="ARBA00006139"/>
    </source>
</evidence>
<comment type="subcellular location">
    <subcellularLocation>
        <location evidence="9">Cell membrane</location>
        <topology evidence="9">Multi-pass membrane protein</topology>
    </subcellularLocation>
</comment>
<evidence type="ECO:0000256" key="3">
    <source>
        <dbReference type="ARBA" id="ARBA00022670"/>
    </source>
</evidence>
<dbReference type="NCBIfam" id="TIGR00077">
    <property type="entry name" value="lspA"/>
    <property type="match status" value="1"/>
</dbReference>
<gene>
    <name evidence="9 12" type="primary">lspA</name>
    <name evidence="12" type="ORF">FJZ00_11735</name>
</gene>
<evidence type="ECO:0000256" key="6">
    <source>
        <dbReference type="ARBA" id="ARBA00022801"/>
    </source>
</evidence>
<dbReference type="PANTHER" id="PTHR33695:SF1">
    <property type="entry name" value="LIPOPROTEIN SIGNAL PEPTIDASE"/>
    <property type="match status" value="1"/>
</dbReference>
<feature type="transmembrane region" description="Helical" evidence="9">
    <location>
        <begin position="21"/>
        <end position="46"/>
    </location>
</feature>
<evidence type="ECO:0000313" key="12">
    <source>
        <dbReference type="EMBL" id="MBM3275817.1"/>
    </source>
</evidence>
<dbReference type="EC" id="3.4.23.36" evidence="9"/>
<evidence type="ECO:0000256" key="10">
    <source>
        <dbReference type="RuleBase" id="RU000594"/>
    </source>
</evidence>
<accession>A0A937X7N0</accession>
<dbReference type="PROSITE" id="PS00855">
    <property type="entry name" value="SPASE_II"/>
    <property type="match status" value="1"/>
</dbReference>
<dbReference type="PRINTS" id="PR00781">
    <property type="entry name" value="LIPOSIGPTASE"/>
</dbReference>
<comment type="similarity">
    <text evidence="1 9 11">Belongs to the peptidase A8 family.</text>
</comment>
<comment type="pathway">
    <text evidence="9">Protein modification; lipoprotein biosynthesis (signal peptide cleavage).</text>
</comment>
<dbReference type="EMBL" id="VGJX01000735">
    <property type="protein sequence ID" value="MBM3275817.1"/>
    <property type="molecule type" value="Genomic_DNA"/>
</dbReference>
<dbReference type="GO" id="GO:0005886">
    <property type="term" value="C:plasma membrane"/>
    <property type="evidence" value="ECO:0007669"/>
    <property type="project" value="UniProtKB-SubCell"/>
</dbReference>
<dbReference type="Pfam" id="PF01252">
    <property type="entry name" value="Peptidase_A8"/>
    <property type="match status" value="1"/>
</dbReference>
<keyword evidence="3 9" id="KW-0645">Protease</keyword>
<dbReference type="Proteomes" id="UP000703893">
    <property type="component" value="Unassembled WGS sequence"/>
</dbReference>
<protein>
    <recommendedName>
        <fullName evidence="9">Lipoprotein signal peptidase</fullName>
        <ecNumber evidence="9">3.4.23.36</ecNumber>
    </recommendedName>
    <alternativeName>
        <fullName evidence="9">Prolipoprotein signal peptidase</fullName>
    </alternativeName>
    <alternativeName>
        <fullName evidence="9">Signal peptidase II</fullName>
        <shortName evidence="9">SPase II</shortName>
    </alternativeName>
</protein>
<feature type="active site" evidence="9">
    <location>
        <position position="129"/>
    </location>
</feature>
<comment type="function">
    <text evidence="9 10">This protein specifically catalyzes the removal of signal peptides from prolipoproteins.</text>
</comment>
<feature type="transmembrane region" description="Helical" evidence="9">
    <location>
        <begin position="66"/>
        <end position="90"/>
    </location>
</feature>
<dbReference type="PANTHER" id="PTHR33695">
    <property type="entry name" value="LIPOPROTEIN SIGNAL PEPTIDASE"/>
    <property type="match status" value="1"/>
</dbReference>
<evidence type="ECO:0000256" key="8">
    <source>
        <dbReference type="ARBA" id="ARBA00023136"/>
    </source>
</evidence>
<dbReference type="AlphaFoldDB" id="A0A937X7N0"/>
<dbReference type="HAMAP" id="MF_00161">
    <property type="entry name" value="LspA"/>
    <property type="match status" value="1"/>
</dbReference>
<feature type="transmembrane region" description="Helical" evidence="9">
    <location>
        <begin position="139"/>
        <end position="160"/>
    </location>
</feature>
<keyword evidence="5 9" id="KW-0064">Aspartyl protease</keyword>
<comment type="catalytic activity">
    <reaction evidence="9 10">
        <text>Release of signal peptides from bacterial membrane prolipoproteins. Hydrolyzes -Xaa-Yaa-Zaa-|-(S,diacylglyceryl)Cys-, in which Xaa is hydrophobic (preferably Leu), and Yaa (Ala or Ser) and Zaa (Gly or Ala) have small, neutral side chains.</text>
        <dbReference type="EC" id="3.4.23.36"/>
    </reaction>
</comment>
<evidence type="ECO:0000313" key="13">
    <source>
        <dbReference type="Proteomes" id="UP000703893"/>
    </source>
</evidence>
<name>A0A937X7N0_9BACT</name>
<dbReference type="GO" id="GO:0004190">
    <property type="term" value="F:aspartic-type endopeptidase activity"/>
    <property type="evidence" value="ECO:0007669"/>
    <property type="project" value="UniProtKB-UniRule"/>
</dbReference>
<comment type="caution">
    <text evidence="12">The sequence shown here is derived from an EMBL/GenBank/DDBJ whole genome shotgun (WGS) entry which is preliminary data.</text>
</comment>
<reference evidence="12 13" key="1">
    <citation type="submission" date="2019-03" db="EMBL/GenBank/DDBJ databases">
        <title>Lake Tanganyika Metagenome-Assembled Genomes (MAGs).</title>
        <authorList>
            <person name="Tran P."/>
        </authorList>
    </citation>
    <scope>NUCLEOTIDE SEQUENCE [LARGE SCALE GENOMIC DNA]</scope>
    <source>
        <strain evidence="12">K_DeepCast_65m_m2_236</strain>
    </source>
</reference>
<evidence type="ECO:0000256" key="11">
    <source>
        <dbReference type="RuleBase" id="RU004181"/>
    </source>
</evidence>
<keyword evidence="8 9" id="KW-0472">Membrane</keyword>
<evidence type="ECO:0000256" key="9">
    <source>
        <dbReference type="HAMAP-Rule" id="MF_00161"/>
    </source>
</evidence>
<organism evidence="12 13">
    <name type="scientific">Candidatus Tanganyikabacteria bacterium</name>
    <dbReference type="NCBI Taxonomy" id="2961651"/>
    <lineage>
        <taxon>Bacteria</taxon>
        <taxon>Bacillati</taxon>
        <taxon>Candidatus Sericytochromatia</taxon>
        <taxon>Candidatus Tanganyikabacteria</taxon>
    </lineage>
</organism>
<dbReference type="GO" id="GO:0006508">
    <property type="term" value="P:proteolysis"/>
    <property type="evidence" value="ECO:0007669"/>
    <property type="project" value="UniProtKB-KW"/>
</dbReference>
<keyword evidence="2 9" id="KW-1003">Cell membrane</keyword>
<keyword evidence="7 9" id="KW-1133">Transmembrane helix</keyword>
<sequence length="178" mass="19322">MGVVLQDSSHGGRTPYEAFTVYLIGAVSVLADQFVKFAIVTILTLGQSRPIVDGLFGLRYVQNFGVAFSMFWGAGGFLLLPAIAISLAIVVYQWRVRRTEPLVVAALGLILGGALGNLIDRATLGYVRDMFDLQWQGRNIFPIFNVADVSVNLGVGLFALQYMLQGRKPAKAPVRADS</sequence>
<proteinExistence type="inferred from homology"/>
<evidence type="ECO:0000256" key="2">
    <source>
        <dbReference type="ARBA" id="ARBA00022475"/>
    </source>
</evidence>
<keyword evidence="6 9" id="KW-0378">Hydrolase</keyword>
<feature type="active site" evidence="9">
    <location>
        <position position="148"/>
    </location>
</feature>
<evidence type="ECO:0000256" key="5">
    <source>
        <dbReference type="ARBA" id="ARBA00022750"/>
    </source>
</evidence>
<evidence type="ECO:0000256" key="7">
    <source>
        <dbReference type="ARBA" id="ARBA00022989"/>
    </source>
</evidence>
<dbReference type="InterPro" id="IPR001872">
    <property type="entry name" value="Peptidase_A8"/>
</dbReference>
<evidence type="ECO:0000256" key="4">
    <source>
        <dbReference type="ARBA" id="ARBA00022692"/>
    </source>
</evidence>
<keyword evidence="4 9" id="KW-0812">Transmembrane</keyword>